<evidence type="ECO:0000313" key="2">
    <source>
        <dbReference type="EMBL" id="KAK0713227.1"/>
    </source>
</evidence>
<dbReference type="GeneID" id="85319090"/>
<reference evidence="2" key="1">
    <citation type="submission" date="2023-06" db="EMBL/GenBank/DDBJ databases">
        <title>Genome-scale phylogeny and comparative genomics of the fungal order Sordariales.</title>
        <authorList>
            <consortium name="Lawrence Berkeley National Laboratory"/>
            <person name="Hensen N."/>
            <person name="Bonometti L."/>
            <person name="Westerberg I."/>
            <person name="Brannstrom I.O."/>
            <person name="Guillou S."/>
            <person name="Cros-Aarteil S."/>
            <person name="Calhoun S."/>
            <person name="Haridas S."/>
            <person name="Kuo A."/>
            <person name="Mondo S."/>
            <person name="Pangilinan J."/>
            <person name="Riley R."/>
            <person name="LaButti K."/>
            <person name="Andreopoulos B."/>
            <person name="Lipzen A."/>
            <person name="Chen C."/>
            <person name="Yanf M."/>
            <person name="Daum C."/>
            <person name="Ng V."/>
            <person name="Clum A."/>
            <person name="Steindorff A."/>
            <person name="Ohm R."/>
            <person name="Martin F."/>
            <person name="Silar P."/>
            <person name="Natvig D."/>
            <person name="Lalanne C."/>
            <person name="Gautier V."/>
            <person name="Ament-velasquez S.L."/>
            <person name="Kruys A."/>
            <person name="Hutchinson M.I."/>
            <person name="Powell A.J."/>
            <person name="Barry K."/>
            <person name="Miller A.N."/>
            <person name="Grigoriev I.V."/>
            <person name="Debuchy R."/>
            <person name="Gladieux P."/>
            <person name="Thoren M.H."/>
            <person name="Johannesson H."/>
        </authorList>
    </citation>
    <scope>NUCLEOTIDE SEQUENCE</scope>
    <source>
        <strain evidence="2">SMH2392-1A</strain>
    </source>
</reference>
<keyword evidence="3" id="KW-1185">Reference proteome</keyword>
<evidence type="ECO:0000259" key="1">
    <source>
        <dbReference type="Pfam" id="PF06985"/>
    </source>
</evidence>
<dbReference type="Pfam" id="PF06985">
    <property type="entry name" value="HET"/>
    <property type="match status" value="1"/>
</dbReference>
<evidence type="ECO:0000313" key="3">
    <source>
        <dbReference type="Proteomes" id="UP001172101"/>
    </source>
</evidence>
<dbReference type="PANTHER" id="PTHR33112:SF16">
    <property type="entry name" value="HETEROKARYON INCOMPATIBILITY DOMAIN-CONTAINING PROTEIN"/>
    <property type="match status" value="1"/>
</dbReference>
<organism evidence="2 3">
    <name type="scientific">Lasiosphaeria miniovina</name>
    <dbReference type="NCBI Taxonomy" id="1954250"/>
    <lineage>
        <taxon>Eukaryota</taxon>
        <taxon>Fungi</taxon>
        <taxon>Dikarya</taxon>
        <taxon>Ascomycota</taxon>
        <taxon>Pezizomycotina</taxon>
        <taxon>Sordariomycetes</taxon>
        <taxon>Sordariomycetidae</taxon>
        <taxon>Sordariales</taxon>
        <taxon>Lasiosphaeriaceae</taxon>
        <taxon>Lasiosphaeria</taxon>
    </lineage>
</organism>
<protein>
    <submittedName>
        <fullName evidence="2">Heterokaryon incompatibility protein-domain-containing protein</fullName>
    </submittedName>
</protein>
<comment type="caution">
    <text evidence="2">The sequence shown here is derived from an EMBL/GenBank/DDBJ whole genome shotgun (WGS) entry which is preliminary data.</text>
</comment>
<dbReference type="EMBL" id="JAUIRO010000005">
    <property type="protein sequence ID" value="KAK0713227.1"/>
    <property type="molecule type" value="Genomic_DNA"/>
</dbReference>
<feature type="non-terminal residue" evidence="2">
    <location>
        <position position="170"/>
    </location>
</feature>
<proteinExistence type="predicted"/>
<dbReference type="InterPro" id="IPR010730">
    <property type="entry name" value="HET"/>
</dbReference>
<dbReference type="PANTHER" id="PTHR33112">
    <property type="entry name" value="DOMAIN PROTEIN, PUTATIVE-RELATED"/>
    <property type="match status" value="1"/>
</dbReference>
<gene>
    <name evidence="2" type="ORF">B0T26DRAFT_606031</name>
</gene>
<sequence>DLPVYKTFGANAGSEIGFLKVLHWMQDCIALHQRCAKNSSTPLPRRVLDLESLNAKDNLSVHESDNETGRYMCLSHCWGGSKYPAKTTSLTLEQNKESIPWDSLPKKFQDAIVFTRWLKVRYLWIDSLCIIQDSGQDWLESVKMVDIYRNSFLTIASTSDGGGLFYPTLP</sequence>
<dbReference type="Proteomes" id="UP001172101">
    <property type="component" value="Unassembled WGS sequence"/>
</dbReference>
<dbReference type="AlphaFoldDB" id="A0AA40DTY0"/>
<accession>A0AA40DTY0</accession>
<feature type="non-terminal residue" evidence="2">
    <location>
        <position position="1"/>
    </location>
</feature>
<feature type="domain" description="Heterokaryon incompatibility" evidence="1">
    <location>
        <begin position="71"/>
        <end position="160"/>
    </location>
</feature>
<dbReference type="RefSeq" id="XP_060294550.1">
    <property type="nucleotide sequence ID" value="XM_060435820.1"/>
</dbReference>
<name>A0AA40DTY0_9PEZI</name>